<dbReference type="Proteomes" id="UP000005237">
    <property type="component" value="Unassembled WGS sequence"/>
</dbReference>
<name>A0A8R1IA95_CAEJA</name>
<evidence type="ECO:0000313" key="3">
    <source>
        <dbReference type="Proteomes" id="UP000005237"/>
    </source>
</evidence>
<reference evidence="3" key="1">
    <citation type="submission" date="2010-08" db="EMBL/GenBank/DDBJ databases">
        <authorList>
            <consortium name="Caenorhabditis japonica Sequencing Consortium"/>
            <person name="Wilson R.K."/>
        </authorList>
    </citation>
    <scope>NUCLEOTIDE SEQUENCE [LARGE SCALE GENOMIC DNA]</scope>
    <source>
        <strain evidence="3">DF5081</strain>
    </source>
</reference>
<dbReference type="PANTHER" id="PTHR15192:SF8">
    <property type="entry name" value="FAD_NAD(P)-BINDING DOMAIN-CONTAINING PROTEIN"/>
    <property type="match status" value="1"/>
</dbReference>
<protein>
    <submittedName>
        <fullName evidence="2">Pyr_redox_2 domain-containing protein</fullName>
    </submittedName>
</protein>
<feature type="compositionally biased region" description="Basic and acidic residues" evidence="1">
    <location>
        <begin position="1"/>
        <end position="16"/>
    </location>
</feature>
<dbReference type="PANTHER" id="PTHR15192">
    <property type="entry name" value="PROTEIN CBG05349"/>
    <property type="match status" value="1"/>
</dbReference>
<keyword evidence="3" id="KW-1185">Reference proteome</keyword>
<feature type="region of interest" description="Disordered" evidence="1">
    <location>
        <begin position="1"/>
        <end position="35"/>
    </location>
</feature>
<dbReference type="AlphaFoldDB" id="A0A8R1IA95"/>
<feature type="compositionally biased region" description="Basic residues" evidence="1">
    <location>
        <begin position="76"/>
        <end position="92"/>
    </location>
</feature>
<sequence length="542" mass="61115">MSRSVRGEGMKEWTKEKRAKRAQRGRSMAAIEQRQQSHFGWMDGCKNAKRNFAESSFCGNSKLFFGAKSRPDSLQKTKKKKKSSTNPKKRGRMPTGCCAKFDTHVLIIGNGPAGIALSAFLSGMQPFYDERHPHQNAVVHEKLLANYQLSLIDQDLSWSSNLTELSQSGRPLSVLYDMLVRPGADMGSVDPGSLQWKLDKSRDVPHMVIGETKIGGSWNEYDPEMLTVSFSDWMDMPGFTMEQWLGGRPLVKRLPSCAVASYLKRYVENLRIRKKFHQFFVVSSIKKVEDVWITEGTRSTDGRKFVIRSKSVVVACGKTSPKTLQLPNEENCSSRIVYDVRALKEKLDATRKTLSDVENYDAPSTSTSAPVIVVGDGVTSVDCVRHCLERDTPVVHVIRRNLRELRNVTLSRLSPMHYSEYTEIYRMMIGRSSHKNYQRILEANLTSISKFHVEITTPSECIQMPYSSIAVCIGRESHFSKVFESPPSFLDYRSPDDDTLYAVGSFAGDHFVRFLVGGCLRVAQHLTGTHCTNNNVIDKTPL</sequence>
<reference evidence="2" key="2">
    <citation type="submission" date="2022-06" db="UniProtKB">
        <authorList>
            <consortium name="EnsemblMetazoa"/>
        </authorList>
    </citation>
    <scope>IDENTIFICATION</scope>
    <source>
        <strain evidence="2">DF5081</strain>
    </source>
</reference>
<dbReference type="Gene3D" id="3.50.50.60">
    <property type="entry name" value="FAD/NAD(P)-binding domain"/>
    <property type="match status" value="1"/>
</dbReference>
<organism evidence="2 3">
    <name type="scientific">Caenorhabditis japonica</name>
    <dbReference type="NCBI Taxonomy" id="281687"/>
    <lineage>
        <taxon>Eukaryota</taxon>
        <taxon>Metazoa</taxon>
        <taxon>Ecdysozoa</taxon>
        <taxon>Nematoda</taxon>
        <taxon>Chromadorea</taxon>
        <taxon>Rhabditida</taxon>
        <taxon>Rhabditina</taxon>
        <taxon>Rhabditomorpha</taxon>
        <taxon>Rhabditoidea</taxon>
        <taxon>Rhabditidae</taxon>
        <taxon>Peloderinae</taxon>
        <taxon>Caenorhabditis</taxon>
    </lineage>
</organism>
<dbReference type="InterPro" id="IPR029731">
    <property type="entry name" value="OSGIN1/2"/>
</dbReference>
<proteinExistence type="predicted"/>
<dbReference type="SUPFAM" id="SSF51905">
    <property type="entry name" value="FAD/NAD(P)-binding domain"/>
    <property type="match status" value="1"/>
</dbReference>
<dbReference type="EnsemblMetazoa" id="CJA19377a.1">
    <property type="protein sequence ID" value="CJA19377a.1"/>
    <property type="gene ID" value="WBGene00138581"/>
</dbReference>
<dbReference type="InterPro" id="IPR036188">
    <property type="entry name" value="FAD/NAD-bd_sf"/>
</dbReference>
<evidence type="ECO:0000313" key="2">
    <source>
        <dbReference type="EnsemblMetazoa" id="CJA19377a.1"/>
    </source>
</evidence>
<accession>A0A8R1IA95</accession>
<evidence type="ECO:0000256" key="1">
    <source>
        <dbReference type="SAM" id="MobiDB-lite"/>
    </source>
</evidence>
<feature type="region of interest" description="Disordered" evidence="1">
    <location>
        <begin position="69"/>
        <end position="94"/>
    </location>
</feature>